<protein>
    <recommendedName>
        <fullName evidence="1">Bacteriophage Mx8 p63 C-terminal domain-containing protein</fullName>
    </recommendedName>
</protein>
<dbReference type="InterPro" id="IPR018874">
    <property type="entry name" value="Phage_Mx8_p63_C"/>
</dbReference>
<proteinExistence type="predicted"/>
<dbReference type="EMBL" id="JACVHL010000022">
    <property type="protein sequence ID" value="MCC3807119.1"/>
    <property type="molecule type" value="Genomic_DNA"/>
</dbReference>
<dbReference type="RefSeq" id="WP_069532862.1">
    <property type="nucleotide sequence ID" value="NZ_CP064042.1"/>
</dbReference>
<accession>A0A9Q3YJ91</accession>
<dbReference type="Pfam" id="PF10546">
    <property type="entry name" value="P63C"/>
    <property type="match status" value="1"/>
</dbReference>
<reference evidence="2" key="1">
    <citation type="submission" date="2020-09" db="EMBL/GenBank/DDBJ databases">
        <title>Genome sequence of Vibrio parahaemolyticus isolates.</title>
        <authorList>
            <person name="Hammerl J.A."/>
            <person name="Strauch E."/>
        </authorList>
    </citation>
    <scope>NUCLEOTIDE SEQUENCE</scope>
    <source>
        <strain evidence="2">17-VB00146</strain>
    </source>
</reference>
<name>A0A9Q3YJ91_VIBPH</name>
<feature type="domain" description="Bacteriophage Mx8 p63 C-terminal" evidence="1">
    <location>
        <begin position="189"/>
        <end position="273"/>
    </location>
</feature>
<dbReference type="AlphaFoldDB" id="A0A9Q3YJ91"/>
<dbReference type="Proteomes" id="UP000726777">
    <property type="component" value="Unassembled WGS sequence"/>
</dbReference>
<organism evidence="2 3">
    <name type="scientific">Vibrio parahaemolyticus</name>
    <dbReference type="NCBI Taxonomy" id="670"/>
    <lineage>
        <taxon>Bacteria</taxon>
        <taxon>Pseudomonadati</taxon>
        <taxon>Pseudomonadota</taxon>
        <taxon>Gammaproteobacteria</taxon>
        <taxon>Vibrionales</taxon>
        <taxon>Vibrionaceae</taxon>
        <taxon>Vibrio</taxon>
    </lineage>
</organism>
<evidence type="ECO:0000259" key="1">
    <source>
        <dbReference type="Pfam" id="PF10546"/>
    </source>
</evidence>
<gene>
    <name evidence="2" type="ORF">IB292_19075</name>
</gene>
<evidence type="ECO:0000313" key="3">
    <source>
        <dbReference type="Proteomes" id="UP000726777"/>
    </source>
</evidence>
<sequence length="322" mass="37408">MQRLQPCHPSVINNPYSQALSSEVDGIRHVHARKKGQNRMMLGSIRVDSYLIEYWSGRTERFMTLRGVQTLLGLTNKNSGQTLQRLVRGTLNPYLSKETLEFFANPTKLHVGSRNKGWVITTTHMNDVFKALVNASMDNALDASLSHLAKAAYKFQSAFALSRLNLLIDRYHGVETDMEQNELELWQELVLEEARPLSQTISKFPPSFYLQQRRIYEKEELSLNVFRQLSFLGHNTNSLVWRQIDPELLAHIERKNPTNERGYRKQKFRQFISIYGEYVVQKFIDNAVFALEESSTMEEAKKLVTILNKQLKLTFTRNRITH</sequence>
<comment type="caution">
    <text evidence="2">The sequence shown here is derived from an EMBL/GenBank/DDBJ whole genome shotgun (WGS) entry which is preliminary data.</text>
</comment>
<evidence type="ECO:0000313" key="2">
    <source>
        <dbReference type="EMBL" id="MCC3807119.1"/>
    </source>
</evidence>